<dbReference type="RefSeq" id="WP_345385600.1">
    <property type="nucleotide sequence ID" value="NZ_BAABHG010000001.1"/>
</dbReference>
<organism evidence="1 2">
    <name type="scientific">Amycolatopsis samaneae</name>
    <dbReference type="NCBI Taxonomy" id="664691"/>
    <lineage>
        <taxon>Bacteria</taxon>
        <taxon>Bacillati</taxon>
        <taxon>Actinomycetota</taxon>
        <taxon>Actinomycetes</taxon>
        <taxon>Pseudonocardiales</taxon>
        <taxon>Pseudonocardiaceae</taxon>
        <taxon>Amycolatopsis</taxon>
    </lineage>
</organism>
<keyword evidence="2" id="KW-1185">Reference proteome</keyword>
<sequence>MTTHQATRTVVRYRLHAGFTVDSGLRWPGEILDEDSGLDLDGDGLLIRIGRRVLPIPLSTVAGAEVTDGCLSRERGVRLSPGHGLLVRTTTLPGVRIRCHEPVPGPFGEQRHPTVTVTVGEPALVADVLTRIAGAHREAA</sequence>
<dbReference type="Proteomes" id="UP001597419">
    <property type="component" value="Unassembled WGS sequence"/>
</dbReference>
<evidence type="ECO:0000313" key="1">
    <source>
        <dbReference type="EMBL" id="MFD2464492.1"/>
    </source>
</evidence>
<reference evidence="2" key="1">
    <citation type="journal article" date="2019" name="Int. J. Syst. Evol. Microbiol.">
        <title>The Global Catalogue of Microorganisms (GCM) 10K type strain sequencing project: providing services to taxonomists for standard genome sequencing and annotation.</title>
        <authorList>
            <consortium name="The Broad Institute Genomics Platform"/>
            <consortium name="The Broad Institute Genome Sequencing Center for Infectious Disease"/>
            <person name="Wu L."/>
            <person name="Ma J."/>
        </authorList>
    </citation>
    <scope>NUCLEOTIDE SEQUENCE [LARGE SCALE GENOMIC DNA]</scope>
    <source>
        <strain evidence="2">CGMCC 4.7643</strain>
    </source>
</reference>
<dbReference type="EMBL" id="JBHUKU010000026">
    <property type="protein sequence ID" value="MFD2464492.1"/>
    <property type="molecule type" value="Genomic_DNA"/>
</dbReference>
<proteinExistence type="predicted"/>
<accession>A0ABW5GVC0</accession>
<comment type="caution">
    <text evidence="1">The sequence shown here is derived from an EMBL/GenBank/DDBJ whole genome shotgun (WGS) entry which is preliminary data.</text>
</comment>
<protein>
    <submittedName>
        <fullName evidence="1">Uncharacterized protein</fullName>
    </submittedName>
</protein>
<name>A0ABW5GVC0_9PSEU</name>
<evidence type="ECO:0000313" key="2">
    <source>
        <dbReference type="Proteomes" id="UP001597419"/>
    </source>
</evidence>
<gene>
    <name evidence="1" type="ORF">ACFSYJ_38155</name>
</gene>